<name>A0A0C3ALQ9_9AGAM</name>
<gene>
    <name evidence="1" type="ORF">SCLCIDRAFT_421671</name>
</gene>
<organism evidence="1 2">
    <name type="scientific">Scleroderma citrinum Foug A</name>
    <dbReference type="NCBI Taxonomy" id="1036808"/>
    <lineage>
        <taxon>Eukaryota</taxon>
        <taxon>Fungi</taxon>
        <taxon>Dikarya</taxon>
        <taxon>Basidiomycota</taxon>
        <taxon>Agaricomycotina</taxon>
        <taxon>Agaricomycetes</taxon>
        <taxon>Agaricomycetidae</taxon>
        <taxon>Boletales</taxon>
        <taxon>Sclerodermatineae</taxon>
        <taxon>Sclerodermataceae</taxon>
        <taxon>Scleroderma</taxon>
    </lineage>
</organism>
<accession>A0A0C3ALQ9</accession>
<evidence type="ECO:0000313" key="1">
    <source>
        <dbReference type="EMBL" id="KIM65887.1"/>
    </source>
</evidence>
<reference evidence="1 2" key="1">
    <citation type="submission" date="2014-04" db="EMBL/GenBank/DDBJ databases">
        <authorList>
            <consortium name="DOE Joint Genome Institute"/>
            <person name="Kuo A."/>
            <person name="Kohler A."/>
            <person name="Nagy L.G."/>
            <person name="Floudas D."/>
            <person name="Copeland A."/>
            <person name="Barry K.W."/>
            <person name="Cichocki N."/>
            <person name="Veneault-Fourrey C."/>
            <person name="LaButti K."/>
            <person name="Lindquist E.A."/>
            <person name="Lipzen A."/>
            <person name="Lundell T."/>
            <person name="Morin E."/>
            <person name="Murat C."/>
            <person name="Sun H."/>
            <person name="Tunlid A."/>
            <person name="Henrissat B."/>
            <person name="Grigoriev I.V."/>
            <person name="Hibbett D.S."/>
            <person name="Martin F."/>
            <person name="Nordberg H.P."/>
            <person name="Cantor M.N."/>
            <person name="Hua S.X."/>
        </authorList>
    </citation>
    <scope>NUCLEOTIDE SEQUENCE [LARGE SCALE GENOMIC DNA]</scope>
    <source>
        <strain evidence="1 2">Foug A</strain>
    </source>
</reference>
<evidence type="ECO:0000313" key="2">
    <source>
        <dbReference type="Proteomes" id="UP000053989"/>
    </source>
</evidence>
<reference evidence="2" key="2">
    <citation type="submission" date="2015-01" db="EMBL/GenBank/DDBJ databases">
        <title>Evolutionary Origins and Diversification of the Mycorrhizal Mutualists.</title>
        <authorList>
            <consortium name="DOE Joint Genome Institute"/>
            <consortium name="Mycorrhizal Genomics Consortium"/>
            <person name="Kohler A."/>
            <person name="Kuo A."/>
            <person name="Nagy L.G."/>
            <person name="Floudas D."/>
            <person name="Copeland A."/>
            <person name="Barry K.W."/>
            <person name="Cichocki N."/>
            <person name="Veneault-Fourrey C."/>
            <person name="LaButti K."/>
            <person name="Lindquist E.A."/>
            <person name="Lipzen A."/>
            <person name="Lundell T."/>
            <person name="Morin E."/>
            <person name="Murat C."/>
            <person name="Riley R."/>
            <person name="Ohm R."/>
            <person name="Sun H."/>
            <person name="Tunlid A."/>
            <person name="Henrissat B."/>
            <person name="Grigoriev I.V."/>
            <person name="Hibbett D.S."/>
            <person name="Martin F."/>
        </authorList>
    </citation>
    <scope>NUCLEOTIDE SEQUENCE [LARGE SCALE GENOMIC DNA]</scope>
    <source>
        <strain evidence="2">Foug A</strain>
    </source>
</reference>
<protein>
    <submittedName>
        <fullName evidence="1">Uncharacterized protein</fullName>
    </submittedName>
</protein>
<dbReference type="HOGENOM" id="CLU_2428370_0_0_1"/>
<sequence length="92" mass="10163">MLNTCPLDTGLYRIFARTGPVGAGFCGDNRVVVKDASDFFIMKNVYEPGNCTYSLYANHTKQVFSESGNIVIEDSKIVNEWVITARGGNTYT</sequence>
<keyword evidence="2" id="KW-1185">Reference proteome</keyword>
<dbReference type="Proteomes" id="UP000053989">
    <property type="component" value="Unassembled WGS sequence"/>
</dbReference>
<proteinExistence type="predicted"/>
<dbReference type="EMBL" id="KN822020">
    <property type="protein sequence ID" value="KIM65887.1"/>
    <property type="molecule type" value="Genomic_DNA"/>
</dbReference>
<dbReference type="AlphaFoldDB" id="A0A0C3ALQ9"/>
<dbReference type="InParanoid" id="A0A0C3ALQ9"/>